<keyword evidence="2" id="KW-1185">Reference proteome</keyword>
<evidence type="ECO:0000313" key="1">
    <source>
        <dbReference type="EMBL" id="GHF61794.1"/>
    </source>
</evidence>
<reference evidence="1" key="1">
    <citation type="journal article" date="2014" name="Int. J. Syst. Evol. Microbiol.">
        <title>Complete genome sequence of Corynebacterium casei LMG S-19264T (=DSM 44701T), isolated from a smear-ripened cheese.</title>
        <authorList>
            <consortium name="US DOE Joint Genome Institute (JGI-PGF)"/>
            <person name="Walter F."/>
            <person name="Albersmeier A."/>
            <person name="Kalinowski J."/>
            <person name="Ruckert C."/>
        </authorList>
    </citation>
    <scope>NUCLEOTIDE SEQUENCE</scope>
    <source>
        <strain evidence="1">JCM 4059</strain>
    </source>
</reference>
<organism evidence="1 2">
    <name type="scientific">Streptomyces mashuensis</name>
    <dbReference type="NCBI Taxonomy" id="33904"/>
    <lineage>
        <taxon>Bacteria</taxon>
        <taxon>Bacillati</taxon>
        <taxon>Actinomycetota</taxon>
        <taxon>Actinomycetes</taxon>
        <taxon>Kitasatosporales</taxon>
        <taxon>Streptomycetaceae</taxon>
        <taxon>Streptomyces</taxon>
    </lineage>
</organism>
<reference evidence="1" key="2">
    <citation type="submission" date="2020-09" db="EMBL/GenBank/DDBJ databases">
        <authorList>
            <person name="Sun Q."/>
            <person name="Ohkuma M."/>
        </authorList>
    </citation>
    <scope>NUCLEOTIDE SEQUENCE</scope>
    <source>
        <strain evidence="1">JCM 4059</strain>
    </source>
</reference>
<proteinExistence type="predicted"/>
<evidence type="ECO:0008006" key="3">
    <source>
        <dbReference type="Google" id="ProtNLM"/>
    </source>
</evidence>
<sequence length="369" mass="40431">MEFLVILLALVIVAGVVVPRLRGRRRERALEEALRSPDGGHVVAELVAEHGFVPADRLDLRLPGPDPDLLAAVEEARRTQDWKPAAALLARTGAADEPERRWQRVQTLAGAAVRELAEQPGTGGMWLRHWRVVAPEDAGGAAVQAEFLVQQALRDPSSQDYRMILEEARTVCAEAARLAPDDVVPLITELGVARGLGANEAEFQSLWERVVARAPQHMGAHLVALRYWSAAWHGSQRQADTFAERAAAGAPQGSLLPALPLFAVHDHLPDVNLVRGLYESVVVRQAIEGAQYAVAHAPENHPVLPHVRHLLVWFLVNAERYGEAVEQLRRVDGHIGAVPWTHEKDPLAAYTTYRALAVAGWEAGRRNSA</sequence>
<dbReference type="RefSeq" id="WP_190131860.1">
    <property type="nucleotide sequence ID" value="NZ_BNBD01000011.1"/>
</dbReference>
<evidence type="ECO:0000313" key="2">
    <source>
        <dbReference type="Proteomes" id="UP000638313"/>
    </source>
</evidence>
<comment type="caution">
    <text evidence="1">The sequence shown here is derived from an EMBL/GenBank/DDBJ whole genome shotgun (WGS) entry which is preliminary data.</text>
</comment>
<gene>
    <name evidence="1" type="ORF">GCM10010218_49210</name>
</gene>
<dbReference type="InterPro" id="IPR011990">
    <property type="entry name" value="TPR-like_helical_dom_sf"/>
</dbReference>
<dbReference type="AlphaFoldDB" id="A0A919B8A8"/>
<name>A0A919B8A8_9ACTN</name>
<accession>A0A919B8A8</accession>
<dbReference type="EMBL" id="BNBD01000011">
    <property type="protein sequence ID" value="GHF61794.1"/>
    <property type="molecule type" value="Genomic_DNA"/>
</dbReference>
<dbReference type="Gene3D" id="1.25.40.10">
    <property type="entry name" value="Tetratricopeptide repeat domain"/>
    <property type="match status" value="1"/>
</dbReference>
<dbReference type="Proteomes" id="UP000638313">
    <property type="component" value="Unassembled WGS sequence"/>
</dbReference>
<protein>
    <recommendedName>
        <fullName evidence="3">DUF4034 domain-containing protein</fullName>
    </recommendedName>
</protein>